<keyword evidence="2" id="KW-1185">Reference proteome</keyword>
<proteinExistence type="predicted"/>
<organism evidence="1 2">
    <name type="scientific">Methylobacterium radiotolerans</name>
    <dbReference type="NCBI Taxonomy" id="31998"/>
    <lineage>
        <taxon>Bacteria</taxon>
        <taxon>Pseudomonadati</taxon>
        <taxon>Pseudomonadota</taxon>
        <taxon>Alphaproteobacteria</taxon>
        <taxon>Hyphomicrobiales</taxon>
        <taxon>Methylobacteriaceae</taxon>
        <taxon>Methylobacterium</taxon>
    </lineage>
</organism>
<protein>
    <recommendedName>
        <fullName evidence="3">NADH-quinone oxidoreductase subunit J</fullName>
    </recommendedName>
</protein>
<sequence length="29" mass="2946">MHAFILATFALVGALAVASTLLTLVQAMA</sequence>
<dbReference type="Proteomes" id="UP001549119">
    <property type="component" value="Unassembled WGS sequence"/>
</dbReference>
<comment type="caution">
    <text evidence="1">The sequence shown here is derived from an EMBL/GenBank/DDBJ whole genome shotgun (WGS) entry which is preliminary data.</text>
</comment>
<evidence type="ECO:0008006" key="3">
    <source>
        <dbReference type="Google" id="ProtNLM"/>
    </source>
</evidence>
<gene>
    <name evidence="1" type="ORF">ABIC20_001914</name>
</gene>
<evidence type="ECO:0000313" key="1">
    <source>
        <dbReference type="EMBL" id="MET3864605.1"/>
    </source>
</evidence>
<evidence type="ECO:0000313" key="2">
    <source>
        <dbReference type="Proteomes" id="UP001549119"/>
    </source>
</evidence>
<dbReference type="EMBL" id="JBEPNW010000002">
    <property type="protein sequence ID" value="MET3864605.1"/>
    <property type="molecule type" value="Genomic_DNA"/>
</dbReference>
<name>A0ABV2NDT3_9HYPH</name>
<reference evidence="1 2" key="1">
    <citation type="submission" date="2024-06" db="EMBL/GenBank/DDBJ databases">
        <title>Genomics of switchgrass bacterial isolates.</title>
        <authorList>
            <person name="Shade A."/>
        </authorList>
    </citation>
    <scope>NUCLEOTIDE SEQUENCE [LARGE SCALE GENOMIC DNA]</scope>
    <source>
        <strain evidence="1 2">PvP084</strain>
    </source>
</reference>
<accession>A0ABV2NDT3</accession>